<evidence type="ECO:0000313" key="2">
    <source>
        <dbReference type="Proteomes" id="UP000095038"/>
    </source>
</evidence>
<dbReference type="InParanoid" id="A0A1D2VKK2"/>
<accession>A0A1D2VKK2</accession>
<gene>
    <name evidence="1" type="ORF">ASCRUDRAFT_75288</name>
</gene>
<dbReference type="Proteomes" id="UP000095038">
    <property type="component" value="Unassembled WGS sequence"/>
</dbReference>
<protein>
    <submittedName>
        <fullName evidence="1">Uncharacterized protein</fullName>
    </submittedName>
</protein>
<sequence length="230" mass="26777">MNNCDNDKLYDLDNHLKVGTSNKHEQLYSNLKCFDDLILNLFPIEFSSPYYNTVKILNNLSVLIKNHQRHLVENSNKHEENSNLILKIFLFPILVDKIFHSLLITGDSSAVMIMRIYFNYLTGFVMNEFFLNLNTNSQVNNIFSNNDKDKINGNKNSSEMSKNWFLVEFGKFLPRLDDKNELGSNSDNKGMQMMFEFLGDDLPSLTRLNFSSHGNTDKDLILDQNDIFYF</sequence>
<dbReference type="RefSeq" id="XP_020048374.1">
    <property type="nucleotide sequence ID" value="XM_020193006.1"/>
</dbReference>
<dbReference type="EMBL" id="KV454478">
    <property type="protein sequence ID" value="ODV62067.1"/>
    <property type="molecule type" value="Genomic_DNA"/>
</dbReference>
<name>A0A1D2VKK2_9ASCO</name>
<dbReference type="STRING" id="1344418.A0A1D2VKK2"/>
<reference evidence="2" key="1">
    <citation type="submission" date="2016-05" db="EMBL/GenBank/DDBJ databases">
        <title>Comparative genomics of biotechnologically important yeasts.</title>
        <authorList>
            <consortium name="DOE Joint Genome Institute"/>
            <person name="Riley R."/>
            <person name="Haridas S."/>
            <person name="Wolfe K.H."/>
            <person name="Lopes M.R."/>
            <person name="Hittinger C.T."/>
            <person name="Goker M."/>
            <person name="Salamov A."/>
            <person name="Wisecaver J."/>
            <person name="Long T.M."/>
            <person name="Aerts A.L."/>
            <person name="Barry K."/>
            <person name="Choi C."/>
            <person name="Clum A."/>
            <person name="Coughlan A.Y."/>
            <person name="Deshpande S."/>
            <person name="Douglass A.P."/>
            <person name="Hanson S.J."/>
            <person name="Klenk H.-P."/>
            <person name="Labutti K."/>
            <person name="Lapidus A."/>
            <person name="Lindquist E."/>
            <person name="Lipzen A."/>
            <person name="Meier-Kolthoff J.P."/>
            <person name="Ohm R.A."/>
            <person name="Otillar R.P."/>
            <person name="Pangilinan J."/>
            <person name="Peng Y."/>
            <person name="Rokas A."/>
            <person name="Rosa C.A."/>
            <person name="Scheuner C."/>
            <person name="Sibirny A.A."/>
            <person name="Slot J.C."/>
            <person name="Stielow J.B."/>
            <person name="Sun H."/>
            <person name="Kurtzman C.P."/>
            <person name="Blackwell M."/>
            <person name="Grigoriev I.V."/>
            <person name="Jeffries T.W."/>
        </authorList>
    </citation>
    <scope>NUCLEOTIDE SEQUENCE [LARGE SCALE GENOMIC DNA]</scope>
    <source>
        <strain evidence="2">DSM 1968</strain>
    </source>
</reference>
<organism evidence="1 2">
    <name type="scientific">Ascoidea rubescens DSM 1968</name>
    <dbReference type="NCBI Taxonomy" id="1344418"/>
    <lineage>
        <taxon>Eukaryota</taxon>
        <taxon>Fungi</taxon>
        <taxon>Dikarya</taxon>
        <taxon>Ascomycota</taxon>
        <taxon>Saccharomycotina</taxon>
        <taxon>Saccharomycetes</taxon>
        <taxon>Ascoideaceae</taxon>
        <taxon>Ascoidea</taxon>
    </lineage>
</organism>
<dbReference type="AlphaFoldDB" id="A0A1D2VKK2"/>
<evidence type="ECO:0000313" key="1">
    <source>
        <dbReference type="EMBL" id="ODV62067.1"/>
    </source>
</evidence>
<proteinExistence type="predicted"/>
<keyword evidence="2" id="KW-1185">Reference proteome</keyword>
<dbReference type="GeneID" id="30966642"/>